<proteinExistence type="predicted"/>
<accession>A0A0V1A5A5</accession>
<feature type="transmembrane region" description="Helical" evidence="1">
    <location>
        <begin position="20"/>
        <end position="41"/>
    </location>
</feature>
<reference evidence="2 3" key="1">
    <citation type="submission" date="2015-01" db="EMBL/GenBank/DDBJ databases">
        <title>Evolution of Trichinella species and genotypes.</title>
        <authorList>
            <person name="Korhonen P.K."/>
            <person name="Edoardo P."/>
            <person name="Giuseppe L.R."/>
            <person name="Gasser R.B."/>
        </authorList>
    </citation>
    <scope>NUCLEOTIDE SEQUENCE [LARGE SCALE GENOMIC DNA]</scope>
    <source>
        <strain evidence="2">ISS2496</strain>
    </source>
</reference>
<keyword evidence="1" id="KW-0812">Transmembrane</keyword>
<evidence type="ECO:0000313" key="2">
    <source>
        <dbReference type="EMBL" id="KRY20006.1"/>
    </source>
</evidence>
<dbReference type="AlphaFoldDB" id="A0A0V1A5A5"/>
<dbReference type="EMBL" id="JYDQ01000029">
    <property type="protein sequence ID" value="KRY20006.1"/>
    <property type="molecule type" value="Genomic_DNA"/>
</dbReference>
<protein>
    <submittedName>
        <fullName evidence="2">Uncharacterized protein</fullName>
    </submittedName>
</protein>
<dbReference type="Proteomes" id="UP000054783">
    <property type="component" value="Unassembled WGS sequence"/>
</dbReference>
<comment type="caution">
    <text evidence="2">The sequence shown here is derived from an EMBL/GenBank/DDBJ whole genome shotgun (WGS) entry which is preliminary data.</text>
</comment>
<dbReference type="OrthoDB" id="10377078at2759"/>
<evidence type="ECO:0000313" key="3">
    <source>
        <dbReference type="Proteomes" id="UP000054783"/>
    </source>
</evidence>
<keyword evidence="3" id="KW-1185">Reference proteome</keyword>
<sequence length="107" mass="12172">MYNTVLFYSQKQSETLRINFTLILGIILSNQLAVNGYGSFLKISRCLELFRNDRILLDISSFRLKLPKKHIDQFNVAVHAKSNEFASANGIKEVINLSIALIITEII</sequence>
<keyword evidence="1" id="KW-0472">Membrane</keyword>
<gene>
    <name evidence="2" type="ORF">T12_14222</name>
</gene>
<keyword evidence="1" id="KW-1133">Transmembrane helix</keyword>
<organism evidence="2 3">
    <name type="scientific">Trichinella patagoniensis</name>
    <dbReference type="NCBI Taxonomy" id="990121"/>
    <lineage>
        <taxon>Eukaryota</taxon>
        <taxon>Metazoa</taxon>
        <taxon>Ecdysozoa</taxon>
        <taxon>Nematoda</taxon>
        <taxon>Enoplea</taxon>
        <taxon>Dorylaimia</taxon>
        <taxon>Trichinellida</taxon>
        <taxon>Trichinellidae</taxon>
        <taxon>Trichinella</taxon>
    </lineage>
</organism>
<name>A0A0V1A5A5_9BILA</name>
<evidence type="ECO:0000256" key="1">
    <source>
        <dbReference type="SAM" id="Phobius"/>
    </source>
</evidence>